<sequence length="279" mass="30346">MASPTARRKLGIELRGLREAAGLNIEQAAGTAGISDSHLSRIERGRVGVRPLTLKALLQHYGADAEVTERLAKTAADTTKRGDRGWWQPYAAAISEKYASLIAFESEASSVRAFGPMIVPGLLQTEDYARALLQRGPVRLKADEIDTRVEVRTARQAILEQTDPPSLWVILDEGVIRRMVGGPKVMRRQLLHLVDVATRPTVDLQVIAHSTGAHAGTLGPLVILGFPEGEDVVYCETYAGDLYPEAVASYGDVFNRLAQDAASTDRSIEMLRSAAEEMT</sequence>
<gene>
    <name evidence="2" type="ORF">D0Q02_06035</name>
</gene>
<dbReference type="Gene3D" id="1.10.260.40">
    <property type="entry name" value="lambda repressor-like DNA-binding domains"/>
    <property type="match status" value="1"/>
</dbReference>
<evidence type="ECO:0000259" key="1">
    <source>
        <dbReference type="PROSITE" id="PS50943"/>
    </source>
</evidence>
<evidence type="ECO:0000313" key="2">
    <source>
        <dbReference type="EMBL" id="RFS47534.1"/>
    </source>
</evidence>
<keyword evidence="3" id="KW-1185">Reference proteome</keyword>
<dbReference type="PROSITE" id="PS50943">
    <property type="entry name" value="HTH_CROC1"/>
    <property type="match status" value="1"/>
</dbReference>
<protein>
    <submittedName>
        <fullName evidence="2">XRE family transcriptional regulator</fullName>
    </submittedName>
</protein>
<feature type="domain" description="HTH cro/C1-type" evidence="1">
    <location>
        <begin position="14"/>
        <end position="68"/>
    </location>
</feature>
<accession>A0A372G3P8</accession>
<dbReference type="RefSeq" id="WP_117226968.1">
    <property type="nucleotide sequence ID" value="NZ_CP061725.1"/>
</dbReference>
<comment type="caution">
    <text evidence="2">The sequence shown here is derived from an EMBL/GenBank/DDBJ whole genome shotgun (WGS) entry which is preliminary data.</text>
</comment>
<name>A0A372G3P8_9ACTN</name>
<dbReference type="SUPFAM" id="SSF47413">
    <property type="entry name" value="lambda repressor-like DNA-binding domains"/>
    <property type="match status" value="1"/>
</dbReference>
<proteinExistence type="predicted"/>
<dbReference type="Proteomes" id="UP000262621">
    <property type="component" value="Unassembled WGS sequence"/>
</dbReference>
<evidence type="ECO:0000313" key="3">
    <source>
        <dbReference type="Proteomes" id="UP000262621"/>
    </source>
</evidence>
<dbReference type="InterPro" id="IPR043917">
    <property type="entry name" value="DUF5753"/>
</dbReference>
<dbReference type="Pfam" id="PF13560">
    <property type="entry name" value="HTH_31"/>
    <property type="match status" value="1"/>
</dbReference>
<dbReference type="AlphaFoldDB" id="A0A372G3P8"/>
<dbReference type="CDD" id="cd00093">
    <property type="entry name" value="HTH_XRE"/>
    <property type="match status" value="1"/>
</dbReference>
<dbReference type="InterPro" id="IPR010982">
    <property type="entry name" value="Lambda_DNA-bd_dom_sf"/>
</dbReference>
<dbReference type="GO" id="GO:0003677">
    <property type="term" value="F:DNA binding"/>
    <property type="evidence" value="ECO:0007669"/>
    <property type="project" value="InterPro"/>
</dbReference>
<organism evidence="2 3">
    <name type="scientific">Micromonospora craniellae</name>
    <dbReference type="NCBI Taxonomy" id="2294034"/>
    <lineage>
        <taxon>Bacteria</taxon>
        <taxon>Bacillati</taxon>
        <taxon>Actinomycetota</taxon>
        <taxon>Actinomycetes</taxon>
        <taxon>Micromonosporales</taxon>
        <taxon>Micromonosporaceae</taxon>
        <taxon>Micromonospora</taxon>
    </lineage>
</organism>
<dbReference type="Pfam" id="PF19054">
    <property type="entry name" value="DUF5753"/>
    <property type="match status" value="1"/>
</dbReference>
<dbReference type="InterPro" id="IPR001387">
    <property type="entry name" value="Cro/C1-type_HTH"/>
</dbReference>
<dbReference type="EMBL" id="QVFU01000003">
    <property type="protein sequence ID" value="RFS47534.1"/>
    <property type="molecule type" value="Genomic_DNA"/>
</dbReference>
<reference evidence="2 3" key="1">
    <citation type="submission" date="2018-08" db="EMBL/GenBank/DDBJ databases">
        <title>Verrucosispora craniellae sp. nov., isolated from a marine sponge in the South China Sea.</title>
        <authorList>
            <person name="Li L."/>
            <person name="Lin H.W."/>
        </authorList>
    </citation>
    <scope>NUCLEOTIDE SEQUENCE [LARGE SCALE GENOMIC DNA]</scope>
    <source>
        <strain evidence="2 3">LHW63014</strain>
    </source>
</reference>
<dbReference type="OrthoDB" id="5172945at2"/>
<dbReference type="SMART" id="SM00530">
    <property type="entry name" value="HTH_XRE"/>
    <property type="match status" value="1"/>
</dbReference>